<dbReference type="Pfam" id="PF10722">
    <property type="entry name" value="YbjN"/>
    <property type="match status" value="1"/>
</dbReference>
<dbReference type="CDD" id="cd17033">
    <property type="entry name" value="DR1245-like"/>
    <property type="match status" value="1"/>
</dbReference>
<evidence type="ECO:0000313" key="1">
    <source>
        <dbReference type="EMBL" id="GLQ33842.1"/>
    </source>
</evidence>
<keyword evidence="2" id="KW-1185">Reference proteome</keyword>
<comment type="caution">
    <text evidence="1">The sequence shown here is derived from an EMBL/GenBank/DDBJ whole genome shotgun (WGS) entry which is preliminary data.</text>
</comment>
<evidence type="ECO:0008006" key="3">
    <source>
        <dbReference type="Google" id="ProtNLM"/>
    </source>
</evidence>
<name>A0ABQ5VRU2_9RHOB</name>
<organism evidence="1 2">
    <name type="scientific">Amylibacter marinus</name>
    <dbReference type="NCBI Taxonomy" id="1475483"/>
    <lineage>
        <taxon>Bacteria</taxon>
        <taxon>Pseudomonadati</taxon>
        <taxon>Pseudomonadota</taxon>
        <taxon>Alphaproteobacteria</taxon>
        <taxon>Rhodobacterales</taxon>
        <taxon>Paracoccaceae</taxon>
        <taxon>Amylibacter</taxon>
    </lineage>
</organism>
<protein>
    <recommendedName>
        <fullName evidence="3">Diacylglyceryl transferase</fullName>
    </recommendedName>
</protein>
<reference evidence="2" key="1">
    <citation type="journal article" date="2019" name="Int. J. Syst. Evol. Microbiol.">
        <title>The Global Catalogue of Microorganisms (GCM) 10K type strain sequencing project: providing services to taxonomists for standard genome sequencing and annotation.</title>
        <authorList>
            <consortium name="The Broad Institute Genomics Platform"/>
            <consortium name="The Broad Institute Genome Sequencing Center for Infectious Disease"/>
            <person name="Wu L."/>
            <person name="Ma J."/>
        </authorList>
    </citation>
    <scope>NUCLEOTIDE SEQUENCE [LARGE SCALE GENOMIC DNA]</scope>
    <source>
        <strain evidence="2">NBRC 110140</strain>
    </source>
</reference>
<proteinExistence type="predicted"/>
<sequence length="167" mass="18789">MNEHNHRFDQIDDDPLDLVEKMARRRGWEYARSAEDQVTLLVEGAWRGYSITLAWSSYDETLRLICTFDMNPPEAKLGSLYETLNLANDSCWTGGFSFWKAQRLMAYRNALILSGGSIVTDGQVDQLLDSAIASCERYYPAYQLACWGNDSPVSAMNVAMSNALGRA</sequence>
<evidence type="ECO:0000313" key="2">
    <source>
        <dbReference type="Proteomes" id="UP001156694"/>
    </source>
</evidence>
<dbReference type="InterPro" id="IPR019660">
    <property type="entry name" value="Put_sensory_transdc_reg_YbjN"/>
</dbReference>
<accession>A0ABQ5VRU2</accession>
<dbReference type="EMBL" id="BSNN01000001">
    <property type="protein sequence ID" value="GLQ33842.1"/>
    <property type="molecule type" value="Genomic_DNA"/>
</dbReference>
<dbReference type="RefSeq" id="WP_284375140.1">
    <property type="nucleotide sequence ID" value="NZ_BSNN01000001.1"/>
</dbReference>
<dbReference type="Proteomes" id="UP001156694">
    <property type="component" value="Unassembled WGS sequence"/>
</dbReference>
<gene>
    <name evidence="1" type="ORF">GCM10007939_01250</name>
</gene>